<dbReference type="InterPro" id="IPR002168">
    <property type="entry name" value="Lipase_GDXG_HIS_AS"/>
</dbReference>
<name>A0A059F713_9PROT</name>
<accession>A0A059F713</accession>
<dbReference type="InterPro" id="IPR013094">
    <property type="entry name" value="AB_hydrolase_3"/>
</dbReference>
<evidence type="ECO:0000256" key="1">
    <source>
        <dbReference type="ARBA" id="ARBA00010515"/>
    </source>
</evidence>
<dbReference type="eggNOG" id="COG0657">
    <property type="taxonomic scope" value="Bacteria"/>
</dbReference>
<comment type="similarity">
    <text evidence="1">Belongs to the 'GDXG' lipolytic enzyme family.</text>
</comment>
<dbReference type="STRING" id="1280952.HJA_16754"/>
<dbReference type="Pfam" id="PF07859">
    <property type="entry name" value="Abhydrolase_3"/>
    <property type="match status" value="1"/>
</dbReference>
<evidence type="ECO:0000259" key="3">
    <source>
        <dbReference type="Pfam" id="PF07859"/>
    </source>
</evidence>
<proteinExistence type="inferred from homology"/>
<feature type="domain" description="Alpha/beta hydrolase fold-3" evidence="3">
    <location>
        <begin position="104"/>
        <end position="313"/>
    </location>
</feature>
<protein>
    <submittedName>
        <fullName evidence="4">GDXG family lipase</fullName>
    </submittedName>
</protein>
<dbReference type="AlphaFoldDB" id="A0A059F713"/>
<evidence type="ECO:0000313" key="4">
    <source>
        <dbReference type="EMBL" id="KCZ83843.1"/>
    </source>
</evidence>
<dbReference type="PROSITE" id="PS01173">
    <property type="entry name" value="LIPASE_GDXG_HIS"/>
    <property type="match status" value="1"/>
</dbReference>
<dbReference type="PANTHER" id="PTHR48081:SF8">
    <property type="entry name" value="ALPHA_BETA HYDROLASE FOLD-3 DOMAIN-CONTAINING PROTEIN-RELATED"/>
    <property type="match status" value="1"/>
</dbReference>
<dbReference type="InterPro" id="IPR029058">
    <property type="entry name" value="AB_hydrolase_fold"/>
</dbReference>
<sequence>MPIVCRLHAAFTRTNFDTILAAMTLDQTLRQFLDRFTMPDLKGLDWQATADRLRRQFYLASHAIEKDAPEMADISHITVPTGAGGVKARVYTPLGAGIAPGPGIVFFHGGGFVIGDLESHDMLCKRLAEGARCRVVSIDYRLAPEHKFPAAHEDALQVWRWVQDNAGSLGLDAERLAVSGDSAGGNLSAYLAQEMNRTGGPAPAFQLLLYPLVQFADIRTKKMPFNESGFFISANLFEFFRDAYLATPEDRMDIRVSPLFAQEDCFRGLPPAHFVLCGWDPLHDEGLAYADKMASFGVPVTVREYPGMVHGFMNLTALSDTIRIAIRDAGQVTGRALGAL</sequence>
<dbReference type="SUPFAM" id="SSF53474">
    <property type="entry name" value="alpha/beta-Hydrolases"/>
    <property type="match status" value="1"/>
</dbReference>
<keyword evidence="5" id="KW-1185">Reference proteome</keyword>
<reference evidence="4 5" key="1">
    <citation type="journal article" date="2014" name="Antonie Van Leeuwenhoek">
        <title>Hyphomonas beringensis sp. nov. and Hyphomonas chukchiensis sp. nov., isolated from surface seawater of the Bering Sea and Chukchi Sea.</title>
        <authorList>
            <person name="Li C."/>
            <person name="Lai Q."/>
            <person name="Li G."/>
            <person name="Dong C."/>
            <person name="Wang J."/>
            <person name="Liao Y."/>
            <person name="Shao Z."/>
        </authorList>
    </citation>
    <scope>NUCLEOTIDE SEQUENCE [LARGE SCALE GENOMIC DNA]</scope>
    <source>
        <strain evidence="4 5">VP2</strain>
    </source>
</reference>
<evidence type="ECO:0000313" key="5">
    <source>
        <dbReference type="Proteomes" id="UP000024816"/>
    </source>
</evidence>
<organism evidence="4 5">
    <name type="scientific">Hyphomonas jannaschiana VP2</name>
    <dbReference type="NCBI Taxonomy" id="1280952"/>
    <lineage>
        <taxon>Bacteria</taxon>
        <taxon>Pseudomonadati</taxon>
        <taxon>Pseudomonadota</taxon>
        <taxon>Alphaproteobacteria</taxon>
        <taxon>Hyphomonadales</taxon>
        <taxon>Hyphomonadaceae</taxon>
        <taxon>Hyphomonas</taxon>
    </lineage>
</organism>
<dbReference type="Proteomes" id="UP000024816">
    <property type="component" value="Unassembled WGS sequence"/>
</dbReference>
<dbReference type="PANTHER" id="PTHR48081">
    <property type="entry name" value="AB HYDROLASE SUPERFAMILY PROTEIN C4A8.06C"/>
    <property type="match status" value="1"/>
</dbReference>
<dbReference type="InterPro" id="IPR050300">
    <property type="entry name" value="GDXG_lipolytic_enzyme"/>
</dbReference>
<keyword evidence="2" id="KW-0378">Hydrolase</keyword>
<evidence type="ECO:0000256" key="2">
    <source>
        <dbReference type="ARBA" id="ARBA00022801"/>
    </source>
</evidence>
<dbReference type="EMBL" id="ARYJ01000017">
    <property type="protein sequence ID" value="KCZ83843.1"/>
    <property type="molecule type" value="Genomic_DNA"/>
</dbReference>
<comment type="caution">
    <text evidence="4">The sequence shown here is derived from an EMBL/GenBank/DDBJ whole genome shotgun (WGS) entry which is preliminary data.</text>
</comment>
<gene>
    <name evidence="4" type="ORF">HJA_16754</name>
</gene>
<dbReference type="GO" id="GO:0016787">
    <property type="term" value="F:hydrolase activity"/>
    <property type="evidence" value="ECO:0007669"/>
    <property type="project" value="UniProtKB-KW"/>
</dbReference>
<dbReference type="Gene3D" id="3.40.50.1820">
    <property type="entry name" value="alpha/beta hydrolase"/>
    <property type="match status" value="1"/>
</dbReference>
<dbReference type="PATRIC" id="fig|1280952.3.peg.3353"/>